<evidence type="ECO:0000256" key="1">
    <source>
        <dbReference type="SAM" id="MobiDB-lite"/>
    </source>
</evidence>
<evidence type="ECO:0000313" key="3">
    <source>
        <dbReference type="EMBL" id="KOO33641.1"/>
    </source>
</evidence>
<protein>
    <submittedName>
        <fullName evidence="3">Uncharacterized protein</fullName>
    </submittedName>
</protein>
<organism evidence="3 4">
    <name type="scientific">Chrysochromulina tobinii</name>
    <dbReference type="NCBI Taxonomy" id="1460289"/>
    <lineage>
        <taxon>Eukaryota</taxon>
        <taxon>Haptista</taxon>
        <taxon>Haptophyta</taxon>
        <taxon>Prymnesiophyceae</taxon>
        <taxon>Prymnesiales</taxon>
        <taxon>Chrysochromulinaceae</taxon>
        <taxon>Chrysochromulina</taxon>
    </lineage>
</organism>
<dbReference type="PANTHER" id="PTHR36367:SF2">
    <property type="entry name" value="TRANSMEMBRANE PROTEIN"/>
    <property type="match status" value="1"/>
</dbReference>
<dbReference type="Proteomes" id="UP000037460">
    <property type="component" value="Unassembled WGS sequence"/>
</dbReference>
<feature type="transmembrane region" description="Helical" evidence="2">
    <location>
        <begin position="124"/>
        <end position="142"/>
    </location>
</feature>
<feature type="region of interest" description="Disordered" evidence="1">
    <location>
        <begin position="85"/>
        <end position="104"/>
    </location>
</feature>
<keyword evidence="2" id="KW-1133">Transmembrane helix</keyword>
<name>A0A0M0K446_9EUKA</name>
<feature type="transmembrane region" description="Helical" evidence="2">
    <location>
        <begin position="12"/>
        <end position="33"/>
    </location>
</feature>
<keyword evidence="4" id="KW-1185">Reference proteome</keyword>
<evidence type="ECO:0000256" key="2">
    <source>
        <dbReference type="SAM" id="Phobius"/>
    </source>
</evidence>
<keyword evidence="2" id="KW-0472">Membrane</keyword>
<dbReference type="EMBL" id="JWZX01001465">
    <property type="protein sequence ID" value="KOO33641.1"/>
    <property type="molecule type" value="Genomic_DNA"/>
</dbReference>
<evidence type="ECO:0000313" key="4">
    <source>
        <dbReference type="Proteomes" id="UP000037460"/>
    </source>
</evidence>
<dbReference type="AlphaFoldDB" id="A0A0M0K446"/>
<sequence>MADDGKQYDWRLIIGLLVVPELFLGLLSSICCNRPTHQCYSSRARQKVLQPPESPAAFADYACTAPPEWPPSGVDAAASVDYTSPLSRRADSPRTREAGVEGTEDTKGAELAAAAAFSAIGASYWYLLALGTFAVSAVLPVPDRLPLVPGWPTMEADTAPVCEDSANFFYLPAKLAKLGLGPPPPLTDLPVLRVSLFNFAESWIFALLPPLLADRRRPSPSVVIVIWLLALGLTHAFLAPYMAALALPTGCRPSTFADIIA</sequence>
<feature type="transmembrane region" description="Helical" evidence="2">
    <location>
        <begin position="224"/>
        <end position="247"/>
    </location>
</feature>
<dbReference type="PANTHER" id="PTHR36367">
    <property type="entry name" value="TRANSMEMBRANE PROTEIN"/>
    <property type="match status" value="1"/>
</dbReference>
<feature type="compositionally biased region" description="Basic and acidic residues" evidence="1">
    <location>
        <begin position="88"/>
        <end position="104"/>
    </location>
</feature>
<accession>A0A0M0K446</accession>
<gene>
    <name evidence="3" type="ORF">Ctob_014192</name>
</gene>
<keyword evidence="2" id="KW-0812">Transmembrane</keyword>
<feature type="transmembrane region" description="Helical" evidence="2">
    <location>
        <begin position="191"/>
        <end position="212"/>
    </location>
</feature>
<proteinExistence type="predicted"/>
<comment type="caution">
    <text evidence="3">The sequence shown here is derived from an EMBL/GenBank/DDBJ whole genome shotgun (WGS) entry which is preliminary data.</text>
</comment>
<reference evidence="4" key="1">
    <citation type="journal article" date="2015" name="PLoS Genet.">
        <title>Genome Sequence and Transcriptome Analyses of Chrysochromulina tobin: Metabolic Tools for Enhanced Algal Fitness in the Prominent Order Prymnesiales (Haptophyceae).</title>
        <authorList>
            <person name="Hovde B.T."/>
            <person name="Deodato C.R."/>
            <person name="Hunsperger H.M."/>
            <person name="Ryken S.A."/>
            <person name="Yost W."/>
            <person name="Jha R.K."/>
            <person name="Patterson J."/>
            <person name="Monnat R.J. Jr."/>
            <person name="Barlow S.B."/>
            <person name="Starkenburg S.R."/>
            <person name="Cattolico R.A."/>
        </authorList>
    </citation>
    <scope>NUCLEOTIDE SEQUENCE</scope>
    <source>
        <strain evidence="4">CCMP291</strain>
    </source>
</reference>